<dbReference type="InterPro" id="IPR014710">
    <property type="entry name" value="RmlC-like_jellyroll"/>
</dbReference>
<dbReference type="CDD" id="cd07010">
    <property type="entry name" value="cupin_PMI_type_I_N_bac"/>
    <property type="match status" value="1"/>
</dbReference>
<keyword evidence="1" id="KW-0479">Metal-binding</keyword>
<protein>
    <submittedName>
        <fullName evidence="3">Mannose-6-phosphate isomerase</fullName>
    </submittedName>
</protein>
<reference evidence="3 4" key="1">
    <citation type="submission" date="2014-08" db="EMBL/GenBank/DDBJ databases">
        <title>Clostridium innocuum, an unnegligible vancomycin-resistant pathogen causing extra-intestinal infections.</title>
        <authorList>
            <person name="Feng Y."/>
            <person name="Chiu C.-H."/>
        </authorList>
    </citation>
    <scope>NUCLEOTIDE SEQUENCE [LARGE SCALE GENOMIC DNA]</scope>
    <source>
        <strain evidence="3 4">AN88</strain>
    </source>
</reference>
<dbReference type="GO" id="GO:0046872">
    <property type="term" value="F:metal ion binding"/>
    <property type="evidence" value="ECO:0007669"/>
    <property type="project" value="UniProtKB-KW"/>
</dbReference>
<dbReference type="InterPro" id="IPR051804">
    <property type="entry name" value="Carb_Metab_Reg_Kinase/Isom"/>
</dbReference>
<comment type="caution">
    <text evidence="3">The sequence shown here is derived from an EMBL/GenBank/DDBJ whole genome shotgun (WGS) entry which is preliminary data.</text>
</comment>
<proteinExistence type="predicted"/>
<organism evidence="3 4">
    <name type="scientific">Clostridium innocuum</name>
    <dbReference type="NCBI Taxonomy" id="1522"/>
    <lineage>
        <taxon>Bacteria</taxon>
        <taxon>Bacillati</taxon>
        <taxon>Bacillota</taxon>
        <taxon>Clostridia</taxon>
        <taxon>Eubacteriales</taxon>
        <taxon>Clostridiaceae</taxon>
        <taxon>Clostridium</taxon>
    </lineage>
</organism>
<dbReference type="GO" id="GO:0016853">
    <property type="term" value="F:isomerase activity"/>
    <property type="evidence" value="ECO:0007669"/>
    <property type="project" value="UniProtKB-KW"/>
</dbReference>
<keyword evidence="3" id="KW-0413">Isomerase</keyword>
<evidence type="ECO:0000256" key="2">
    <source>
        <dbReference type="ARBA" id="ARBA00022833"/>
    </source>
</evidence>
<evidence type="ECO:0000313" key="3">
    <source>
        <dbReference type="EMBL" id="KGJ54198.1"/>
    </source>
</evidence>
<dbReference type="PANTHER" id="PTHR42742">
    <property type="entry name" value="TRANSCRIPTIONAL REPRESSOR MPRA"/>
    <property type="match status" value="1"/>
</dbReference>
<evidence type="ECO:0000256" key="1">
    <source>
        <dbReference type="ARBA" id="ARBA00022723"/>
    </source>
</evidence>
<dbReference type="Gene3D" id="2.60.120.10">
    <property type="entry name" value="Jelly Rolls"/>
    <property type="match status" value="1"/>
</dbReference>
<dbReference type="AlphaFoldDB" id="A0A099IB68"/>
<name>A0A099IB68_CLOIN</name>
<accession>A0A099IB68</accession>
<dbReference type="PANTHER" id="PTHR42742:SF3">
    <property type="entry name" value="FRUCTOKINASE"/>
    <property type="match status" value="1"/>
</dbReference>
<evidence type="ECO:0000313" key="4">
    <source>
        <dbReference type="Proteomes" id="UP000030008"/>
    </source>
</evidence>
<dbReference type="SUPFAM" id="SSF51182">
    <property type="entry name" value="RmlC-like cupins"/>
    <property type="match status" value="1"/>
</dbReference>
<dbReference type="EMBL" id="JQIF01000020">
    <property type="protein sequence ID" value="KGJ54198.1"/>
    <property type="molecule type" value="Genomic_DNA"/>
</dbReference>
<gene>
    <name evidence="3" type="ORF">CIAN88_04885</name>
</gene>
<sequence>MKYLTSASNYEKHPTTVIQGHDNQAVRGYEDICKWIKTKMIKERNIVCIDCYIGVDQEELLEGLCKYLTFDKIIRSDTIFYDNDKIYELLKRNITNDRVYGIAYYGKWMDLVDPQRLANAREEADTATGNILVLGTAADYITKSDILVLADMTIWEIQMRYRHEHLPNFHTDNADEDMIRKFKRGYFIDWRIGNVHKQSLYDKFDFYLDTVKHNDPRMIDREAFEDGLTQLLQQPFRTVPFFDEGLWGGQWMKEVCDVEDKDRINYAWSYNLLFQENEVNITFKDISVNIPGYTLMQRFPKQLIGEKGFARFGAEYPIRYDFLDTMEGGNLSLQVHPNQQYMVQNFAMPFTQDESYYYLDCASDEETYIYLGLTDEANREEMERDLRLASEGKIDFPAEKYANKLPAKKHDHFSIPAGTVHCSGANTMVLEISSSPCIFTFKLWDWGRIGLDGLPRPVHIDHGMKNIQWDKHTSWIKEKCAFDPVLIEEDSVHKEERTGLCELQFLECRRIWMTGKTTHCTDGETNALNLISGKEALIESPEGQFAPFVIHFAESVCIPATIRSYTITPYGESEGKEVAIMKTFVRF</sequence>
<keyword evidence="2" id="KW-0862">Zinc</keyword>
<dbReference type="Proteomes" id="UP000030008">
    <property type="component" value="Unassembled WGS sequence"/>
</dbReference>
<dbReference type="RefSeq" id="WP_044904386.1">
    <property type="nucleotide sequence ID" value="NZ_JQIF01000020.1"/>
</dbReference>
<dbReference type="InterPro" id="IPR011051">
    <property type="entry name" value="RmlC_Cupin_sf"/>
</dbReference>